<name>A0AAJ0HK62_9PEZI</name>
<feature type="region of interest" description="Disordered" evidence="1">
    <location>
        <begin position="510"/>
        <end position="700"/>
    </location>
</feature>
<organism evidence="2 3">
    <name type="scientific">Lasiosphaeria hispida</name>
    <dbReference type="NCBI Taxonomy" id="260671"/>
    <lineage>
        <taxon>Eukaryota</taxon>
        <taxon>Fungi</taxon>
        <taxon>Dikarya</taxon>
        <taxon>Ascomycota</taxon>
        <taxon>Pezizomycotina</taxon>
        <taxon>Sordariomycetes</taxon>
        <taxon>Sordariomycetidae</taxon>
        <taxon>Sordariales</taxon>
        <taxon>Lasiosphaeriaceae</taxon>
        <taxon>Lasiosphaeria</taxon>
    </lineage>
</organism>
<reference evidence="2" key="1">
    <citation type="journal article" date="2023" name="Mol. Phylogenet. Evol.">
        <title>Genome-scale phylogeny and comparative genomics of the fungal order Sordariales.</title>
        <authorList>
            <person name="Hensen N."/>
            <person name="Bonometti L."/>
            <person name="Westerberg I."/>
            <person name="Brannstrom I.O."/>
            <person name="Guillou S."/>
            <person name="Cros-Aarteil S."/>
            <person name="Calhoun S."/>
            <person name="Haridas S."/>
            <person name="Kuo A."/>
            <person name="Mondo S."/>
            <person name="Pangilinan J."/>
            <person name="Riley R."/>
            <person name="LaButti K."/>
            <person name="Andreopoulos B."/>
            <person name="Lipzen A."/>
            <person name="Chen C."/>
            <person name="Yan M."/>
            <person name="Daum C."/>
            <person name="Ng V."/>
            <person name="Clum A."/>
            <person name="Steindorff A."/>
            <person name="Ohm R.A."/>
            <person name="Martin F."/>
            <person name="Silar P."/>
            <person name="Natvig D.O."/>
            <person name="Lalanne C."/>
            <person name="Gautier V."/>
            <person name="Ament-Velasquez S.L."/>
            <person name="Kruys A."/>
            <person name="Hutchinson M.I."/>
            <person name="Powell A.J."/>
            <person name="Barry K."/>
            <person name="Miller A.N."/>
            <person name="Grigoriev I.V."/>
            <person name="Debuchy R."/>
            <person name="Gladieux P."/>
            <person name="Hiltunen Thoren M."/>
            <person name="Johannesson H."/>
        </authorList>
    </citation>
    <scope>NUCLEOTIDE SEQUENCE</scope>
    <source>
        <strain evidence="2">CBS 955.72</strain>
    </source>
</reference>
<keyword evidence="3" id="KW-1185">Reference proteome</keyword>
<accession>A0AAJ0HK62</accession>
<evidence type="ECO:0000313" key="3">
    <source>
        <dbReference type="Proteomes" id="UP001275084"/>
    </source>
</evidence>
<dbReference type="EMBL" id="JAUIQD010000004">
    <property type="protein sequence ID" value="KAK3354050.1"/>
    <property type="molecule type" value="Genomic_DNA"/>
</dbReference>
<dbReference type="Proteomes" id="UP001275084">
    <property type="component" value="Unassembled WGS sequence"/>
</dbReference>
<gene>
    <name evidence="2" type="ORF">B0T25DRAFT_480669</name>
</gene>
<sequence length="920" mass="101972">MVEIGDVIKFAELAWVVVDYGWSPDLNANRQYLEFGRDLKHLAQSLDDLTGIIDTVRKSFRSRRLRPPPVTFGWDRDTLLDIVGDFEATLRECYQLVSTNKSYTVASGPAVNVIWNVMVMPSVQKLQRRILMHQSKIQLFLRPFEIDLRLRIHDDLAQRIDDMHQDVRLMHDDVRTTQADLRDMQALLRRHFDPSSTDMNQPQEERVPHTVTIPRQIQEELERLFALHPDQDLVGYEGPLLRDMADAFVRNLGTAKPLFEPNEVLVEEAGGTEEQYIALLTCQFLMAKMLASDEFSQAPEVSHWPRYVRSLQQQLHNACGRFSQSMMADAFADGIEILQVPPIWEEEEPAPYIESATSPAAMEQLLELPLRIDTPRRWRKMKLFRYCDGSDRHFRLIITAGNENQLAAETRPVDFDLATACLIPRYASPDETEPLEVVLKPGHEMFQLVFCSRADLYLFQQALTGYEVVDEYMPYRVRTIFVVDGSDQVIKEYASLQLWQPARMDGDRVISGASTSNVDEGDDVQRPALAARPSFRSPSARNEGGSFSRMPTTTRQAASSSSPEHAPSRQPVPGVLRSLQSNSSIVSNATLGPDTSFTARFQRGQPQPAPERVPWGGPWGTDGGAASGRLPGSPAARTFGPLPDYNAGNSSRPPPPPQQQQQQPARSPSVASLSSSSSSSSTAFGRRGRQGSFGAQSMSSTMTSASTATTRAVSISGGANVAAVGTLHCKPTEPVLVLFTRNPETGLHGIVAVSLDQRVGANYHGCRCTRMPACRVTAVEMGENGGGGPLPVLRLGGVEGGAARSVRWDILPLAEAMKGRRSAAGASGASGREGRAWRRVIRVTMCFETVDKRCEFGGLPCTCPARTEGELMECLVRGHRGRLGLLRESFRRETMEWYKRRYLHPVNVVDQPGQLGVGSD</sequence>
<protein>
    <submittedName>
        <fullName evidence="2">Uncharacterized protein</fullName>
    </submittedName>
</protein>
<evidence type="ECO:0000313" key="2">
    <source>
        <dbReference type="EMBL" id="KAK3354050.1"/>
    </source>
</evidence>
<proteinExistence type="predicted"/>
<reference evidence="2" key="2">
    <citation type="submission" date="2023-06" db="EMBL/GenBank/DDBJ databases">
        <authorList>
            <consortium name="Lawrence Berkeley National Laboratory"/>
            <person name="Haridas S."/>
            <person name="Hensen N."/>
            <person name="Bonometti L."/>
            <person name="Westerberg I."/>
            <person name="Brannstrom I.O."/>
            <person name="Guillou S."/>
            <person name="Cros-Aarteil S."/>
            <person name="Calhoun S."/>
            <person name="Kuo A."/>
            <person name="Mondo S."/>
            <person name="Pangilinan J."/>
            <person name="Riley R."/>
            <person name="Labutti K."/>
            <person name="Andreopoulos B."/>
            <person name="Lipzen A."/>
            <person name="Chen C."/>
            <person name="Yanf M."/>
            <person name="Daum C."/>
            <person name="Ng V."/>
            <person name="Clum A."/>
            <person name="Steindorff A."/>
            <person name="Ohm R."/>
            <person name="Martin F."/>
            <person name="Silar P."/>
            <person name="Natvig D."/>
            <person name="Lalanne C."/>
            <person name="Gautier V."/>
            <person name="Ament-Velasquez S.L."/>
            <person name="Kruys A."/>
            <person name="Hutchinson M.I."/>
            <person name="Powell A.J."/>
            <person name="Barry K."/>
            <person name="Miller A.N."/>
            <person name="Grigoriev I.V."/>
            <person name="Debuchy R."/>
            <person name="Gladieux P."/>
            <person name="Thoren M.H."/>
            <person name="Johannesson H."/>
        </authorList>
    </citation>
    <scope>NUCLEOTIDE SEQUENCE</scope>
    <source>
        <strain evidence="2">CBS 955.72</strain>
    </source>
</reference>
<comment type="caution">
    <text evidence="2">The sequence shown here is derived from an EMBL/GenBank/DDBJ whole genome shotgun (WGS) entry which is preliminary data.</text>
</comment>
<feature type="compositionally biased region" description="Gly residues" evidence="1">
    <location>
        <begin position="617"/>
        <end position="626"/>
    </location>
</feature>
<feature type="compositionally biased region" description="Low complexity" evidence="1">
    <location>
        <begin position="659"/>
        <end position="681"/>
    </location>
</feature>
<evidence type="ECO:0000256" key="1">
    <source>
        <dbReference type="SAM" id="MobiDB-lite"/>
    </source>
</evidence>
<dbReference type="AlphaFoldDB" id="A0AAJ0HK62"/>
<feature type="compositionally biased region" description="Polar residues" evidence="1">
    <location>
        <begin position="578"/>
        <end position="599"/>
    </location>
</feature>